<dbReference type="KEGG" id="phm:PSMK_19950"/>
<dbReference type="HOGENOM" id="CLU_1193987_0_0_0"/>
<dbReference type="STRING" id="1142394.PSMK_19950"/>
<feature type="region of interest" description="Disordered" evidence="1">
    <location>
        <begin position="1"/>
        <end position="47"/>
    </location>
</feature>
<dbReference type="SUPFAM" id="SSF56925">
    <property type="entry name" value="OMPA-like"/>
    <property type="match status" value="1"/>
</dbReference>
<reference evidence="2 3" key="1">
    <citation type="submission" date="2012-02" db="EMBL/GenBank/DDBJ databases">
        <title>Complete genome sequence of Phycisphaera mikurensis NBRC 102666.</title>
        <authorList>
            <person name="Ankai A."/>
            <person name="Hosoyama A."/>
            <person name="Terui Y."/>
            <person name="Sekine M."/>
            <person name="Fukai R."/>
            <person name="Kato Y."/>
            <person name="Nakamura S."/>
            <person name="Yamada-Narita S."/>
            <person name="Kawakoshi A."/>
            <person name="Fukunaga Y."/>
            <person name="Yamazaki S."/>
            <person name="Fujita N."/>
        </authorList>
    </citation>
    <scope>NUCLEOTIDE SEQUENCE [LARGE SCALE GENOMIC DNA]</scope>
    <source>
        <strain evidence="3">NBRC 102666 / KCTC 22515 / FYK2301M01</strain>
    </source>
</reference>
<dbReference type="eggNOG" id="COG3637">
    <property type="taxonomic scope" value="Bacteria"/>
</dbReference>
<dbReference type="EMBL" id="AP012338">
    <property type="protein sequence ID" value="BAM04154.1"/>
    <property type="molecule type" value="Genomic_DNA"/>
</dbReference>
<dbReference type="InterPro" id="IPR011250">
    <property type="entry name" value="OMP/PagP_B-barrel"/>
</dbReference>
<evidence type="ECO:0000256" key="1">
    <source>
        <dbReference type="SAM" id="MobiDB-lite"/>
    </source>
</evidence>
<sequence>MESVRSAEQNPPDGYIDRNAWQPTRETSPAEDYERFPREPLRSPDDVDLDNTGFTLGFFGGYASFGDAAYADDEEITLEDGALAGINLGWDFGAIRFEYQSLLTYSEPEELDERRFDEDPPPSLGHVLTGVETLNLLVDIPVTRRVEIYVGGGVGVAGVLIDVENLGTSADDYETGLAFAWNASAGVAVKLSRHAALTVGGRYFDVAEVDIAGGTYDPDPSVAVEAGLRFTF</sequence>
<feature type="compositionally biased region" description="Basic and acidic residues" evidence="1">
    <location>
        <begin position="32"/>
        <end position="45"/>
    </location>
</feature>
<evidence type="ECO:0008006" key="4">
    <source>
        <dbReference type="Google" id="ProtNLM"/>
    </source>
</evidence>
<name>I0IFW6_PHYMF</name>
<organism evidence="2 3">
    <name type="scientific">Phycisphaera mikurensis (strain NBRC 102666 / KCTC 22515 / FYK2301M01)</name>
    <dbReference type="NCBI Taxonomy" id="1142394"/>
    <lineage>
        <taxon>Bacteria</taxon>
        <taxon>Pseudomonadati</taxon>
        <taxon>Planctomycetota</taxon>
        <taxon>Phycisphaerae</taxon>
        <taxon>Phycisphaerales</taxon>
        <taxon>Phycisphaeraceae</taxon>
        <taxon>Phycisphaera</taxon>
    </lineage>
</organism>
<dbReference type="Gene3D" id="2.40.160.20">
    <property type="match status" value="1"/>
</dbReference>
<dbReference type="AlphaFoldDB" id="I0IFW6"/>
<accession>I0IFW6</accession>
<gene>
    <name evidence="2" type="ordered locus">PSMK_19950</name>
</gene>
<evidence type="ECO:0000313" key="2">
    <source>
        <dbReference type="EMBL" id="BAM04154.1"/>
    </source>
</evidence>
<keyword evidence="3" id="KW-1185">Reference proteome</keyword>
<dbReference type="Proteomes" id="UP000007881">
    <property type="component" value="Chromosome"/>
</dbReference>
<protein>
    <recommendedName>
        <fullName evidence="4">Outer membrane protein beta-barrel domain-containing protein</fullName>
    </recommendedName>
</protein>
<proteinExistence type="predicted"/>
<evidence type="ECO:0000313" key="3">
    <source>
        <dbReference type="Proteomes" id="UP000007881"/>
    </source>
</evidence>